<evidence type="ECO:0000259" key="1">
    <source>
        <dbReference type="Pfam" id="PF13577"/>
    </source>
</evidence>
<organism evidence="2">
    <name type="scientific">marine metagenome</name>
    <dbReference type="NCBI Taxonomy" id="408172"/>
    <lineage>
        <taxon>unclassified sequences</taxon>
        <taxon>metagenomes</taxon>
        <taxon>ecological metagenomes</taxon>
    </lineage>
</organism>
<reference evidence="2" key="1">
    <citation type="submission" date="2018-05" db="EMBL/GenBank/DDBJ databases">
        <authorList>
            <person name="Lanie J.A."/>
            <person name="Ng W.-L."/>
            <person name="Kazmierczak K.M."/>
            <person name="Andrzejewski T.M."/>
            <person name="Davidsen T.M."/>
            <person name="Wayne K.J."/>
            <person name="Tettelin H."/>
            <person name="Glass J.I."/>
            <person name="Rusch D."/>
            <person name="Podicherti R."/>
            <person name="Tsui H.-C.T."/>
            <person name="Winkler M.E."/>
        </authorList>
    </citation>
    <scope>NUCLEOTIDE SEQUENCE</scope>
</reference>
<dbReference type="SUPFAM" id="SSF54427">
    <property type="entry name" value="NTF2-like"/>
    <property type="match status" value="1"/>
</dbReference>
<sequence>MDQSKIFLIKDACESLSLQFGRLQDERRHDELAGLMTVDATYVRLGEELKVDEFIAWVKTTPPNKTRHFVTSTSFSVIEETHAKGITYYTLYLYGGDEDTPYPLEGPFVVGEYHEEFALTENGWRIGRREARIIFRKRN</sequence>
<dbReference type="Gene3D" id="3.10.450.50">
    <property type="match status" value="1"/>
</dbReference>
<accession>A0A382IAI9</accession>
<evidence type="ECO:0000313" key="2">
    <source>
        <dbReference type="EMBL" id="SVB96282.1"/>
    </source>
</evidence>
<dbReference type="Pfam" id="PF13577">
    <property type="entry name" value="SnoaL_4"/>
    <property type="match status" value="1"/>
</dbReference>
<proteinExistence type="predicted"/>
<dbReference type="AlphaFoldDB" id="A0A382IAI9"/>
<dbReference type="EMBL" id="UINC01066019">
    <property type="protein sequence ID" value="SVB96282.1"/>
    <property type="molecule type" value="Genomic_DNA"/>
</dbReference>
<gene>
    <name evidence="2" type="ORF">METZ01_LOCUS249136</name>
</gene>
<feature type="domain" description="SnoaL-like" evidence="1">
    <location>
        <begin position="12"/>
        <end position="129"/>
    </location>
</feature>
<protein>
    <recommendedName>
        <fullName evidence="1">SnoaL-like domain-containing protein</fullName>
    </recommendedName>
</protein>
<dbReference type="InterPro" id="IPR032710">
    <property type="entry name" value="NTF2-like_dom_sf"/>
</dbReference>
<dbReference type="InterPro" id="IPR037401">
    <property type="entry name" value="SnoaL-like"/>
</dbReference>
<name>A0A382IAI9_9ZZZZ</name>